<evidence type="ECO:0000313" key="1">
    <source>
        <dbReference type="Ensembl" id="ENSMMOP00000005583.1"/>
    </source>
</evidence>
<evidence type="ECO:0008006" key="3">
    <source>
        <dbReference type="Google" id="ProtNLM"/>
    </source>
</evidence>
<dbReference type="InterPro" id="IPR024741">
    <property type="entry name" value="Condensin2_G2"/>
</dbReference>
<dbReference type="Pfam" id="PF12422">
    <property type="entry name" value="Condensin2nSMC"/>
    <property type="match status" value="1"/>
</dbReference>
<dbReference type="GO" id="GO:0000796">
    <property type="term" value="C:condensin complex"/>
    <property type="evidence" value="ECO:0007669"/>
    <property type="project" value="TreeGrafter"/>
</dbReference>
<evidence type="ECO:0000313" key="2">
    <source>
        <dbReference type="Proteomes" id="UP000261620"/>
    </source>
</evidence>
<dbReference type="PANTHER" id="PTHR16199:SF4">
    <property type="entry name" value="CONDENSIN-2 COMPLEX SUBUNIT G2"/>
    <property type="match status" value="1"/>
</dbReference>
<protein>
    <recommendedName>
        <fullName evidence="3">Non-SMC condensin II complex, subunit G2</fullName>
    </recommendedName>
</protein>
<organism evidence="1 2">
    <name type="scientific">Mola mola</name>
    <name type="common">Ocean sunfish</name>
    <name type="synonym">Tetraodon mola</name>
    <dbReference type="NCBI Taxonomy" id="94237"/>
    <lineage>
        <taxon>Eukaryota</taxon>
        <taxon>Metazoa</taxon>
        <taxon>Chordata</taxon>
        <taxon>Craniata</taxon>
        <taxon>Vertebrata</taxon>
        <taxon>Euteleostomi</taxon>
        <taxon>Actinopterygii</taxon>
        <taxon>Neopterygii</taxon>
        <taxon>Teleostei</taxon>
        <taxon>Neoteleostei</taxon>
        <taxon>Acanthomorphata</taxon>
        <taxon>Eupercaria</taxon>
        <taxon>Tetraodontiformes</taxon>
        <taxon>Molidae</taxon>
        <taxon>Mola</taxon>
    </lineage>
</organism>
<reference evidence="1" key="1">
    <citation type="submission" date="2025-08" db="UniProtKB">
        <authorList>
            <consortium name="Ensembl"/>
        </authorList>
    </citation>
    <scope>IDENTIFICATION</scope>
</reference>
<dbReference type="AlphaFoldDB" id="A0A3Q3VVG4"/>
<dbReference type="OMA" id="CHLQPVL"/>
<accession>A0A3Q3VVG4</accession>
<sequence length="390" mass="45690">MSKREAFLDAACKQNVEDFLHFIRLHDKTEPLDVEEVVHEMPREQRQSLWGKLASLLQDVLQELPPEHWDEGMEVESAVDPVSFTVLASVSVKVLEDGDTYCSLLQIAHRLHGWYVLVSLPVSEAPLQLRIHTLCEAWWKNNLKEKEKFGRTAFLISLKKSFMLKKPGAEIQRLWSLHNVLLSLDYTSEDNKQIIDLLLQCFHRPLFLKNDDGKRFLVFLFSWNVNFISTIHGTIKNQLEAITTHVMEIYFRAWNKASEDFQRQIENICIQDFMQNAVFLHRTSPVHAKVRQVIVNYFHKRKDVHEVDKMLCNLYKPFLWKALSVPNYEVRANATLLFSEAFPVHDPDQSSRTTDEAIQKQLETAMVRIIKEIQRHFELKKEKNLISIKI</sequence>
<name>A0A3Q3VVG4_MOLML</name>
<dbReference type="Proteomes" id="UP000261620">
    <property type="component" value="Unplaced"/>
</dbReference>
<dbReference type="PANTHER" id="PTHR16199">
    <property type="entry name" value="CONDENSIN-2 COMPLEX SUBUNIT G2"/>
    <property type="match status" value="1"/>
</dbReference>
<dbReference type="GO" id="GO:0005634">
    <property type="term" value="C:nucleus"/>
    <property type="evidence" value="ECO:0007669"/>
    <property type="project" value="InterPro"/>
</dbReference>
<proteinExistence type="predicted"/>
<reference evidence="1" key="2">
    <citation type="submission" date="2025-09" db="UniProtKB">
        <authorList>
            <consortium name="Ensembl"/>
        </authorList>
    </citation>
    <scope>IDENTIFICATION</scope>
</reference>
<dbReference type="Ensembl" id="ENSMMOT00000005682.1">
    <property type="protein sequence ID" value="ENSMMOP00000005583.1"/>
    <property type="gene ID" value="ENSMMOG00000004396.1"/>
</dbReference>
<keyword evidence="2" id="KW-1185">Reference proteome</keyword>
<dbReference type="STRING" id="94237.ENSMMOP00000005583"/>
<dbReference type="GO" id="GO:0000070">
    <property type="term" value="P:mitotic sister chromatid segregation"/>
    <property type="evidence" value="ECO:0007669"/>
    <property type="project" value="TreeGrafter"/>
</dbReference>